<evidence type="ECO:0000256" key="3">
    <source>
        <dbReference type="SAM" id="Phobius"/>
    </source>
</evidence>
<keyword evidence="3" id="KW-0472">Membrane</keyword>
<dbReference type="EMBL" id="FUYP01000006">
    <property type="protein sequence ID" value="SKB45403.1"/>
    <property type="molecule type" value="Genomic_DNA"/>
</dbReference>
<evidence type="ECO:0000313" key="4">
    <source>
        <dbReference type="EMBL" id="SKB45403.1"/>
    </source>
</evidence>
<keyword evidence="5" id="KW-1185">Reference proteome</keyword>
<sequence length="786" mass="83038">MTGEKKIVGLWRNSEANQGADETASAEAAAPDSLPPAEPPATEDAPAERGWLDRSALLDDESEEAPASVWRERLPLLLVAAGLIWTGFALGAATSWFRRAPALSEWPALVATVAMPLSLLLLLWMVALRSSRSEQARFARVAAALRDENQALGQSMHSLSLHLADAQKQLAEQAKIVQQLGLDAVARLHESSDKLASNASVIANANDQLARSGDVAMQRMDGLLAGLPRIDDVAQRLAVNFREAGLVAHQQGASLEAKLAALAEEAAKAAQTGEASTASLSDAIAGLQERTKEAEASLLAASAQVTGAHGTALAQITNSAASAREEMSATVAALGEKIESTWREYREGVAAAADEMDMRLAAARSAGTEIGDQIAGHGAASEALAERIRAHVAEVSQQLDALDVSVSASTGVIGRAIDDTKGQLAAFMTEVHKGNGSARELITHAESLLLALDAVTRELDETLPRALDRMGAHGQTTQTALAQIKPILEASELVAQSTLSHVNAVQSTLQVNEEKMAGHAESQQALAERLNASLAEADEALAKLRAGADEFADEGGARMMATLSEVRTTADSAAEEARQTLEKLVAGARDAMHESATGALDAAFKTEVMAQLSAIEEASQRAVEAANRAADRLMRQLITIMDTSANVEQRAREADQAIAASDRESLAKQAGLLTEALKSTAIDLTKILSSEVSDAAWEAYLKGDRGVFARRAVKLVESSEAKEILRLYQADDGFHSAVNQFIHDFEAMLRLLLGARDGSAISVTLLSSDIGKLYVALAQAIDRLRS</sequence>
<reference evidence="5" key="1">
    <citation type="submission" date="2017-02" db="EMBL/GenBank/DDBJ databases">
        <authorList>
            <person name="Varghese N."/>
            <person name="Submissions S."/>
        </authorList>
    </citation>
    <scope>NUCLEOTIDE SEQUENCE [LARGE SCALE GENOMIC DNA]</scope>
    <source>
        <strain evidence="5">R11H</strain>
    </source>
</reference>
<protein>
    <recommendedName>
        <fullName evidence="6">ATPase</fullName>
    </recommendedName>
</protein>
<evidence type="ECO:0000256" key="1">
    <source>
        <dbReference type="SAM" id="Coils"/>
    </source>
</evidence>
<accession>A0A1T5BEY7</accession>
<dbReference type="AlphaFoldDB" id="A0A1T5BEY7"/>
<feature type="transmembrane region" description="Helical" evidence="3">
    <location>
        <begin position="109"/>
        <end position="128"/>
    </location>
</feature>
<dbReference type="OrthoDB" id="9777715at2"/>
<evidence type="ECO:0000313" key="5">
    <source>
        <dbReference type="Proteomes" id="UP000190044"/>
    </source>
</evidence>
<name>A0A1T5BEY7_9SPHN</name>
<feature type="coiled-coil region" evidence="1">
    <location>
        <begin position="520"/>
        <end position="554"/>
    </location>
</feature>
<keyword evidence="3" id="KW-0812">Transmembrane</keyword>
<dbReference type="RefSeq" id="WP_079637922.1">
    <property type="nucleotide sequence ID" value="NZ_FUYP01000006.1"/>
</dbReference>
<keyword evidence="1" id="KW-0175">Coiled coil</keyword>
<evidence type="ECO:0008006" key="6">
    <source>
        <dbReference type="Google" id="ProtNLM"/>
    </source>
</evidence>
<organism evidence="4 5">
    <name type="scientific">Sphingopyxis flava</name>
    <dbReference type="NCBI Taxonomy" id="1507287"/>
    <lineage>
        <taxon>Bacteria</taxon>
        <taxon>Pseudomonadati</taxon>
        <taxon>Pseudomonadota</taxon>
        <taxon>Alphaproteobacteria</taxon>
        <taxon>Sphingomonadales</taxon>
        <taxon>Sphingomonadaceae</taxon>
        <taxon>Sphingopyxis</taxon>
    </lineage>
</organism>
<dbReference type="Proteomes" id="UP000190044">
    <property type="component" value="Unassembled WGS sequence"/>
</dbReference>
<feature type="transmembrane region" description="Helical" evidence="3">
    <location>
        <begin position="76"/>
        <end position="97"/>
    </location>
</feature>
<evidence type="ECO:0000256" key="2">
    <source>
        <dbReference type="SAM" id="MobiDB-lite"/>
    </source>
</evidence>
<keyword evidence="3" id="KW-1133">Transmembrane helix</keyword>
<feature type="region of interest" description="Disordered" evidence="2">
    <location>
        <begin position="1"/>
        <end position="47"/>
    </location>
</feature>
<gene>
    <name evidence="4" type="ORF">SAMN06295937_1006118</name>
</gene>
<proteinExistence type="predicted"/>
<feature type="compositionally biased region" description="Low complexity" evidence="2">
    <location>
        <begin position="20"/>
        <end position="32"/>
    </location>
</feature>